<keyword evidence="1" id="KW-1133">Transmembrane helix</keyword>
<dbReference type="EMBL" id="KJ935003">
    <property type="protein sequence ID" value="AII00831.1"/>
    <property type="molecule type" value="Genomic_RNA"/>
</dbReference>
<reference evidence="2" key="1">
    <citation type="journal article" date="2014" name="J. Gen. Virol.">
        <title>Novel divergent nidovirus in a python with pneumonia.</title>
        <authorList>
            <person name="Bodewes R."/>
            <person name="Lempp C."/>
            <person name="Schurch A.C."/>
            <person name="Habierski A."/>
            <person name="Hahn K."/>
            <person name="Lamers M."/>
            <person name="von Dornberg K."/>
            <person name="Wohlsein P."/>
            <person name="Drexler J.F."/>
            <person name="Haagmans B.L."/>
            <person name="Smits S.L."/>
            <person name="Baumgartner W."/>
            <person name="Osterhaus A.D."/>
        </authorList>
    </citation>
    <scope>NUCLEOTIDE SEQUENCE</scope>
    <source>
        <strain evidence="2">S1536/13</strain>
    </source>
</reference>
<proteinExistence type="predicted"/>
<keyword evidence="1" id="KW-0472">Membrane</keyword>
<sequence length="500" mass="56944">MFIFTGINYHHVQVYKQGTDKNQVKCLLILWLVNLIAYTYGQRVLDSVDLKVNHKINACNRIPVIATDRENLVHELTIKIDNPSCNDNGLGVYQLDTYKYQDNIYEYITSNQLPDGEASSPRSCSLGVNSSHVVIICFNQIFNYKDNQLVDFNEGGLIKCNATIFVYDVNNWQLRKFYFELKESYCATSASQDAFVECRHGTFLATSSYSHPRQKSEHGTYVYIFDQYMNMLTSIKASNFQGEANLQSEANCAFKLRIRSSGDNKSPYLAEVLLTYDGVALKISATSTSDWHPPIYVQHYGLEYPLKVSTIREGFGAANFPAYAPVDYGRYPFESVVFEKSYFGITTNFSNTNGRFVPMFVYKINEKIKLEKIFGFSHIAYANGVYIKDTVVLLIETDSCQDTGLFPCVKRVMIDLLNRPCQRVGKSETKILDSFNGTTSQVRVTSEPRISALAIAIVNLFLVTLGLCVWVTTKLLLNYKPRSFRWLSRMKSPFKRPTKS</sequence>
<feature type="transmembrane region" description="Helical" evidence="1">
    <location>
        <begin position="450"/>
        <end position="477"/>
    </location>
</feature>
<organism evidence="2">
    <name type="scientific">Python nidovirus</name>
    <dbReference type="NCBI Taxonomy" id="1526652"/>
    <lineage>
        <taxon>Viruses</taxon>
        <taxon>Riboviria</taxon>
        <taxon>Orthornavirae</taxon>
        <taxon>Pisuviricota</taxon>
        <taxon>Pisoniviricetes</taxon>
        <taxon>Nidovirales</taxon>
    </lineage>
</organism>
<evidence type="ECO:0000256" key="1">
    <source>
        <dbReference type="SAM" id="Phobius"/>
    </source>
</evidence>
<accession>A0A076E8R9</accession>
<keyword evidence="1" id="KW-0812">Transmembrane</keyword>
<protein>
    <submittedName>
        <fullName evidence="2">Putative HN protein</fullName>
    </submittedName>
</protein>
<evidence type="ECO:0000313" key="2">
    <source>
        <dbReference type="EMBL" id="AII00831.1"/>
    </source>
</evidence>
<name>A0A076E8R9_9NIDO</name>